<dbReference type="NCBIfam" id="TIGR01730">
    <property type="entry name" value="RND_mfp"/>
    <property type="match status" value="1"/>
</dbReference>
<dbReference type="Pfam" id="PF25989">
    <property type="entry name" value="YknX_C"/>
    <property type="match status" value="1"/>
</dbReference>
<dbReference type="GO" id="GO:0015562">
    <property type="term" value="F:efflux transmembrane transporter activity"/>
    <property type="evidence" value="ECO:0007669"/>
    <property type="project" value="TreeGrafter"/>
</dbReference>
<dbReference type="OrthoDB" id="9806939at2"/>
<dbReference type="InterPro" id="IPR058637">
    <property type="entry name" value="YknX-like_C"/>
</dbReference>
<evidence type="ECO:0000259" key="4">
    <source>
        <dbReference type="Pfam" id="PF25973"/>
    </source>
</evidence>
<evidence type="ECO:0000259" key="3">
    <source>
        <dbReference type="Pfam" id="PF25954"/>
    </source>
</evidence>
<dbReference type="Gene3D" id="2.40.30.170">
    <property type="match status" value="1"/>
</dbReference>
<dbReference type="InterPro" id="IPR058647">
    <property type="entry name" value="BSH_CzcB-like"/>
</dbReference>
<comment type="caution">
    <text evidence="6">The sequence shown here is derived from an EMBL/GenBank/DDBJ whole genome shotgun (WGS) entry which is preliminary data.</text>
</comment>
<feature type="domain" description="CusB-like beta-barrel" evidence="3">
    <location>
        <begin position="233"/>
        <end position="305"/>
    </location>
</feature>
<dbReference type="PROSITE" id="PS51257">
    <property type="entry name" value="PROKAR_LIPOPROTEIN"/>
    <property type="match status" value="1"/>
</dbReference>
<protein>
    <submittedName>
        <fullName evidence="6">RND family efflux transporter MFP subunit</fullName>
    </submittedName>
</protein>
<dbReference type="Pfam" id="PF25893">
    <property type="entry name" value="HH_CzcB"/>
    <property type="match status" value="1"/>
</dbReference>
<dbReference type="InterPro" id="IPR006143">
    <property type="entry name" value="RND_pump_MFP"/>
</dbReference>
<dbReference type="Gene3D" id="2.40.420.20">
    <property type="match status" value="1"/>
</dbReference>
<reference evidence="6 7" key="1">
    <citation type="submission" date="2019-03" db="EMBL/GenBank/DDBJ databases">
        <title>Genomic Encyclopedia of Archaeal and Bacterial Type Strains, Phase II (KMG-II): from individual species to whole genera.</title>
        <authorList>
            <person name="Goeker M."/>
        </authorList>
    </citation>
    <scope>NUCLEOTIDE SEQUENCE [LARGE SCALE GENOMIC DNA]</scope>
    <source>
        <strain evidence="6 7">DSM 28135</strain>
    </source>
</reference>
<dbReference type="PANTHER" id="PTHR30469">
    <property type="entry name" value="MULTIDRUG RESISTANCE PROTEIN MDTA"/>
    <property type="match status" value="1"/>
</dbReference>
<dbReference type="EMBL" id="SOBW01000007">
    <property type="protein sequence ID" value="TDU43231.1"/>
    <property type="molecule type" value="Genomic_DNA"/>
</dbReference>
<evidence type="ECO:0000256" key="1">
    <source>
        <dbReference type="ARBA" id="ARBA00009477"/>
    </source>
</evidence>
<accession>A0A4R7Q8V0</accession>
<evidence type="ECO:0000313" key="6">
    <source>
        <dbReference type="EMBL" id="TDU43231.1"/>
    </source>
</evidence>
<organism evidence="6 7">
    <name type="scientific">Gelidibacter sediminis</name>
    <dbReference type="NCBI Taxonomy" id="1608710"/>
    <lineage>
        <taxon>Bacteria</taxon>
        <taxon>Pseudomonadati</taxon>
        <taxon>Bacteroidota</taxon>
        <taxon>Flavobacteriia</taxon>
        <taxon>Flavobacteriales</taxon>
        <taxon>Flavobacteriaceae</taxon>
        <taxon>Gelidibacter</taxon>
    </lineage>
</organism>
<dbReference type="GO" id="GO:1990281">
    <property type="term" value="C:efflux pump complex"/>
    <property type="evidence" value="ECO:0007669"/>
    <property type="project" value="TreeGrafter"/>
</dbReference>
<keyword evidence="7" id="KW-1185">Reference proteome</keyword>
<evidence type="ECO:0000259" key="5">
    <source>
        <dbReference type="Pfam" id="PF25989"/>
    </source>
</evidence>
<feature type="domain" description="CzcB-like alpha-helical hairpin" evidence="2">
    <location>
        <begin position="136"/>
        <end position="192"/>
    </location>
</feature>
<dbReference type="Proteomes" id="UP000294689">
    <property type="component" value="Unassembled WGS sequence"/>
</dbReference>
<evidence type="ECO:0000259" key="2">
    <source>
        <dbReference type="Pfam" id="PF25893"/>
    </source>
</evidence>
<dbReference type="Pfam" id="PF25973">
    <property type="entry name" value="BSH_CzcB"/>
    <property type="match status" value="1"/>
</dbReference>
<name>A0A4R7Q8V0_9FLAO</name>
<proteinExistence type="inferred from homology"/>
<dbReference type="Gene3D" id="1.10.287.470">
    <property type="entry name" value="Helix hairpin bin"/>
    <property type="match status" value="1"/>
</dbReference>
<dbReference type="PANTHER" id="PTHR30469:SF15">
    <property type="entry name" value="HLYD FAMILY OF SECRETION PROTEINS"/>
    <property type="match status" value="1"/>
</dbReference>
<dbReference type="Gene3D" id="2.40.50.100">
    <property type="match status" value="1"/>
</dbReference>
<dbReference type="AlphaFoldDB" id="A0A4R7Q8V0"/>
<dbReference type="InterPro" id="IPR058648">
    <property type="entry name" value="HH_CzcB-like"/>
</dbReference>
<feature type="domain" description="YknX-like C-terminal permuted SH3-like" evidence="5">
    <location>
        <begin position="314"/>
        <end position="386"/>
    </location>
</feature>
<gene>
    <name evidence="6" type="ORF">BXY82_0640</name>
</gene>
<dbReference type="SUPFAM" id="SSF111369">
    <property type="entry name" value="HlyD-like secretion proteins"/>
    <property type="match status" value="1"/>
</dbReference>
<dbReference type="RefSeq" id="WP_133756710.1">
    <property type="nucleotide sequence ID" value="NZ_SOBW01000007.1"/>
</dbReference>
<comment type="similarity">
    <text evidence="1">Belongs to the membrane fusion protein (MFP) (TC 8.A.1) family.</text>
</comment>
<dbReference type="InterPro" id="IPR058792">
    <property type="entry name" value="Beta-barrel_RND_2"/>
</dbReference>
<feature type="domain" description="CzcB-like barrel-sandwich hybrid" evidence="4">
    <location>
        <begin position="102"/>
        <end position="218"/>
    </location>
</feature>
<evidence type="ECO:0000313" key="7">
    <source>
        <dbReference type="Proteomes" id="UP000294689"/>
    </source>
</evidence>
<dbReference type="Pfam" id="PF25954">
    <property type="entry name" value="Beta-barrel_RND_2"/>
    <property type="match status" value="1"/>
</dbReference>
<sequence>MKNIFVLLIPALLLTSCGDDNNNTVEKALDSNNLETIRKKKAELVDEQQVLHDKIKMLDEKISELDTTKNVPLITTIKAIPEQFNHVLELQGNVTTKNLLVLKPEYNGILTNVYVKEGQRVSKGQTLAKIDDGGLSQQLAQQQIQADLAKTTYERQKRLWDQKIGSEIQFLQAKSNYEGQAEAVSQIRQQIAKTVIRAPFSGTIDNIITEQGSVVAAGQTQLMQIVNLDDMYIETEVPERYVNAITKGKDVEVNFPVLGKTISTKVRQTSSVINPANRTFKAEVAIPNKDNIIKPNLTARLKINDYTNENALLIPQSIISENAEGEQYVYVVKDKNDKNQGIATRVVIKTGRTQGDQIEVLEGIENNAELIQEGARSVKDGQTVEVLTIDATQNG</sequence>